<keyword evidence="3" id="KW-1185">Reference proteome</keyword>
<evidence type="ECO:0000256" key="1">
    <source>
        <dbReference type="SAM" id="MobiDB-lite"/>
    </source>
</evidence>
<dbReference type="HOGENOM" id="CLU_1141727_0_0_5"/>
<dbReference type="Proteomes" id="UP000001302">
    <property type="component" value="Chromosome"/>
</dbReference>
<dbReference type="AlphaFoldDB" id="E0TCL6"/>
<dbReference type="KEGG" id="pbr:PB2503_02642"/>
<evidence type="ECO:0000313" key="2">
    <source>
        <dbReference type="EMBL" id="ADM08605.1"/>
    </source>
</evidence>
<reference evidence="2 3" key="2">
    <citation type="journal article" date="2011" name="J. Bacteriol.">
        <title>Complete genome sequence of strain HTCC2503T of Parvularcula bermudensis, the type species of the order "Parvularculales" in the class Alphaproteobacteria.</title>
        <authorList>
            <person name="Oh H.M."/>
            <person name="Kang I."/>
            <person name="Vergin K.L."/>
            <person name="Kang D."/>
            <person name="Rhee K.H."/>
            <person name="Giovannoni S.J."/>
            <person name="Cho J.C."/>
        </authorList>
    </citation>
    <scope>NUCLEOTIDE SEQUENCE [LARGE SCALE GENOMIC DNA]</scope>
    <source>
        <strain evidence="3">ATCC BAA-594 / HTCC2503 / KCTC 12087</strain>
    </source>
</reference>
<organism evidence="2 3">
    <name type="scientific">Parvularcula bermudensis (strain ATCC BAA-594 / HTCC2503 / KCTC 12087)</name>
    <dbReference type="NCBI Taxonomy" id="314260"/>
    <lineage>
        <taxon>Bacteria</taxon>
        <taxon>Pseudomonadati</taxon>
        <taxon>Pseudomonadota</taxon>
        <taxon>Alphaproteobacteria</taxon>
        <taxon>Parvularculales</taxon>
        <taxon>Parvularculaceae</taxon>
        <taxon>Parvularcula</taxon>
    </lineage>
</organism>
<proteinExistence type="predicted"/>
<accession>E0TCL6</accession>
<feature type="compositionally biased region" description="Basic residues" evidence="1">
    <location>
        <begin position="234"/>
        <end position="243"/>
    </location>
</feature>
<evidence type="ECO:0000313" key="3">
    <source>
        <dbReference type="Proteomes" id="UP000001302"/>
    </source>
</evidence>
<dbReference type="STRING" id="314260.PB2503_02642"/>
<gene>
    <name evidence="2" type="ordered locus">PB2503_02642</name>
</gene>
<feature type="region of interest" description="Disordered" evidence="1">
    <location>
        <begin position="219"/>
        <end position="243"/>
    </location>
</feature>
<protein>
    <submittedName>
        <fullName evidence="2">Uncharacterized protein</fullName>
    </submittedName>
</protein>
<dbReference type="EMBL" id="CP002156">
    <property type="protein sequence ID" value="ADM08605.1"/>
    <property type="molecule type" value="Genomic_DNA"/>
</dbReference>
<name>E0TCL6_PARBH</name>
<reference evidence="3" key="1">
    <citation type="submission" date="2010-08" db="EMBL/GenBank/DDBJ databases">
        <title>Genome sequence of Parvularcula bermudensis HTCC2503.</title>
        <authorList>
            <person name="Kang D.-M."/>
            <person name="Oh H.-M."/>
            <person name="Cho J.-C."/>
        </authorList>
    </citation>
    <scope>NUCLEOTIDE SEQUENCE [LARGE SCALE GENOMIC DNA]</scope>
    <source>
        <strain evidence="3">ATCC BAA-594 / HTCC2503 / KCTC 12087</strain>
    </source>
</reference>
<sequence>MCSIWHRFILRCFVLFVPALIALALTPLADLEVGDVQSEARLVVTCGGTCGAELYGDTRFFLTGVAADFVVPTSDASAIVRQVTFAMERRGSVMSVDLTRAPRGVVVTRCGSDKLCFDFETAEAPANTDSLTAIERDLSGMKRAKRRVLLATAQRDLSCEAADRRLAEEAWTVGRLPVRTDCAPRRVETPHDLPSDRPLTFAAVKAVIGRTRARRLGALPSSRPRSIGGGCRKPTARRRPFRT</sequence>